<keyword evidence="3" id="KW-1185">Reference proteome</keyword>
<proteinExistence type="predicted"/>
<dbReference type="AlphaFoldDB" id="A0A9P4U6V9"/>
<gene>
    <name evidence="2" type="ORF">P171DRAFT_491211</name>
</gene>
<comment type="caution">
    <text evidence="2">The sequence shown here is derived from an EMBL/GenBank/DDBJ whole genome shotgun (WGS) entry which is preliminary data.</text>
</comment>
<accession>A0A9P4U6V9</accession>
<sequence length="163" mass="18189">MSKEQKERLLECASAMECNRVRTHFYMLPSMTSTVVRQVKSIDGQCKIDSRQMDNSARSADGSTGWKLKRFDNSACGISPDAVANVEPQSTRHVRVGEERSFHDNGCIIRWRDDEMMSEAISHVVSRAFEPSTSLRLGSRSSRWKGTVAGPAKGARGPAWEQP</sequence>
<dbReference type="EMBL" id="MU001512">
    <property type="protein sequence ID" value="KAF2438548.1"/>
    <property type="molecule type" value="Genomic_DNA"/>
</dbReference>
<reference evidence="2" key="1">
    <citation type="journal article" date="2020" name="Stud. Mycol.">
        <title>101 Dothideomycetes genomes: a test case for predicting lifestyles and emergence of pathogens.</title>
        <authorList>
            <person name="Haridas S."/>
            <person name="Albert R."/>
            <person name="Binder M."/>
            <person name="Bloem J."/>
            <person name="Labutti K."/>
            <person name="Salamov A."/>
            <person name="Andreopoulos B."/>
            <person name="Baker S."/>
            <person name="Barry K."/>
            <person name="Bills G."/>
            <person name="Bluhm B."/>
            <person name="Cannon C."/>
            <person name="Castanera R."/>
            <person name="Culley D."/>
            <person name="Daum C."/>
            <person name="Ezra D."/>
            <person name="Gonzalez J."/>
            <person name="Henrissat B."/>
            <person name="Kuo A."/>
            <person name="Liang C."/>
            <person name="Lipzen A."/>
            <person name="Lutzoni F."/>
            <person name="Magnuson J."/>
            <person name="Mondo S."/>
            <person name="Nolan M."/>
            <person name="Ohm R."/>
            <person name="Pangilinan J."/>
            <person name="Park H.-J."/>
            <person name="Ramirez L."/>
            <person name="Alfaro M."/>
            <person name="Sun H."/>
            <person name="Tritt A."/>
            <person name="Yoshinaga Y."/>
            <person name="Zwiers L.-H."/>
            <person name="Turgeon B."/>
            <person name="Goodwin S."/>
            <person name="Spatafora J."/>
            <person name="Crous P."/>
            <person name="Grigoriev I."/>
        </authorList>
    </citation>
    <scope>NUCLEOTIDE SEQUENCE</scope>
    <source>
        <strain evidence="2">CBS 690.94</strain>
    </source>
</reference>
<organism evidence="2 3">
    <name type="scientific">Karstenula rhodostoma CBS 690.94</name>
    <dbReference type="NCBI Taxonomy" id="1392251"/>
    <lineage>
        <taxon>Eukaryota</taxon>
        <taxon>Fungi</taxon>
        <taxon>Dikarya</taxon>
        <taxon>Ascomycota</taxon>
        <taxon>Pezizomycotina</taxon>
        <taxon>Dothideomycetes</taxon>
        <taxon>Pleosporomycetidae</taxon>
        <taxon>Pleosporales</taxon>
        <taxon>Massarineae</taxon>
        <taxon>Didymosphaeriaceae</taxon>
        <taxon>Karstenula</taxon>
    </lineage>
</organism>
<evidence type="ECO:0000256" key="1">
    <source>
        <dbReference type="SAM" id="MobiDB-lite"/>
    </source>
</evidence>
<protein>
    <submittedName>
        <fullName evidence="2">Uncharacterized protein</fullName>
    </submittedName>
</protein>
<dbReference type="Proteomes" id="UP000799764">
    <property type="component" value="Unassembled WGS sequence"/>
</dbReference>
<feature type="region of interest" description="Disordered" evidence="1">
    <location>
        <begin position="139"/>
        <end position="163"/>
    </location>
</feature>
<evidence type="ECO:0000313" key="3">
    <source>
        <dbReference type="Proteomes" id="UP000799764"/>
    </source>
</evidence>
<name>A0A9P4U6V9_9PLEO</name>
<evidence type="ECO:0000313" key="2">
    <source>
        <dbReference type="EMBL" id="KAF2438548.1"/>
    </source>
</evidence>